<keyword evidence="2" id="KW-1185">Reference proteome</keyword>
<evidence type="ECO:0000313" key="2">
    <source>
        <dbReference type="Proteomes" id="UP000595426"/>
    </source>
</evidence>
<dbReference type="Proteomes" id="UP000595426">
    <property type="component" value="Chromosome"/>
</dbReference>
<dbReference type="EMBL" id="CP067018">
    <property type="protein sequence ID" value="QQN60274.1"/>
    <property type="molecule type" value="Genomic_DNA"/>
</dbReference>
<dbReference type="AlphaFoldDB" id="A0A7T7V209"/>
<gene>
    <name evidence="1" type="ORF">I6H88_06750</name>
</gene>
<sequence>MDEKSIDIEKLAPDLLLKRGVPVPVTAPLFLRIFRKKNFKLVLFHPTGRTLLKIALKYLSMGAINDKDLSLPEAVKAYADHGKKVHEIVALGFLNSPYLNWLHKPLAWWLRGRLTEQHFLFLFNILITHGGVEDFIATIRLIRRTRITKPMVNPSPKEKAS</sequence>
<name>A0A7T7V209_9FLAO</name>
<reference evidence="1 2" key="1">
    <citation type="submission" date="2020-12" db="EMBL/GenBank/DDBJ databases">
        <title>FDA dAtabase for Regulatory Grade micrObial Sequences (FDA-ARGOS): Supporting development and validation of Infectious Disease Dx tests.</title>
        <authorList>
            <person name="Kerrigan L."/>
            <person name="Long C."/>
            <person name="Tallon L."/>
            <person name="Sadzewicz L."/>
            <person name="Zhao X."/>
            <person name="Boylan J."/>
            <person name="Ott S."/>
            <person name="Bowen H."/>
            <person name="Vavikolanu K."/>
            <person name="Mehta A."/>
            <person name="Aluvathingal J."/>
            <person name="Nadendla S."/>
            <person name="Yan Y."/>
            <person name="Sichtig H."/>
        </authorList>
    </citation>
    <scope>NUCLEOTIDE SEQUENCE [LARGE SCALE GENOMIC DNA]</scope>
    <source>
        <strain evidence="1 2">FDAARGOS_1031</strain>
    </source>
</reference>
<evidence type="ECO:0000313" key="1">
    <source>
        <dbReference type="EMBL" id="QQN60274.1"/>
    </source>
</evidence>
<proteinExistence type="predicted"/>
<accession>A0A7T7V209</accession>
<dbReference type="RefSeq" id="WP_052114775.1">
    <property type="nucleotide sequence ID" value="NZ_CP014337.1"/>
</dbReference>
<dbReference type="KEGG" id="egm:AYC65_14250"/>
<organism evidence="1 2">
    <name type="scientific">Elizabethkingia bruuniana</name>
    <dbReference type="NCBI Taxonomy" id="1756149"/>
    <lineage>
        <taxon>Bacteria</taxon>
        <taxon>Pseudomonadati</taxon>
        <taxon>Bacteroidota</taxon>
        <taxon>Flavobacteriia</taxon>
        <taxon>Flavobacteriales</taxon>
        <taxon>Weeksellaceae</taxon>
        <taxon>Elizabethkingia</taxon>
    </lineage>
</organism>
<protein>
    <submittedName>
        <fullName evidence="1">Uncharacterized protein</fullName>
    </submittedName>
</protein>
<dbReference type="GeneID" id="93134077"/>